<evidence type="ECO:0000313" key="3">
    <source>
        <dbReference type="Proteomes" id="UP000035682"/>
    </source>
</evidence>
<feature type="transmembrane region" description="Helical" evidence="1">
    <location>
        <begin position="182"/>
        <end position="208"/>
    </location>
</feature>
<feature type="transmembrane region" description="Helical" evidence="1">
    <location>
        <begin position="101"/>
        <end position="123"/>
    </location>
</feature>
<dbReference type="EMBL" id="LN609528">
    <property type="protein sequence ID" value="CEF62737.1"/>
    <property type="molecule type" value="Genomic_DNA"/>
</dbReference>
<dbReference type="Proteomes" id="UP000035682">
    <property type="component" value="Unplaced"/>
</dbReference>
<evidence type="ECO:0000313" key="5">
    <source>
        <dbReference type="WormBase" id="SRAE_1000100700"/>
    </source>
</evidence>
<keyword evidence="1" id="KW-0812">Transmembrane</keyword>
<feature type="transmembrane region" description="Helical" evidence="1">
    <location>
        <begin position="135"/>
        <end position="153"/>
    </location>
</feature>
<dbReference type="RefSeq" id="XP_024501939.1">
    <property type="nucleotide sequence ID" value="XM_024647908.1"/>
</dbReference>
<feature type="transmembrane region" description="Helical" evidence="1">
    <location>
        <begin position="59"/>
        <end position="81"/>
    </location>
</feature>
<keyword evidence="1" id="KW-0472">Membrane</keyword>
<dbReference type="WormBase" id="SRAE_1000100700">
    <property type="protein sequence ID" value="SRP10841"/>
    <property type="gene ID" value="WBGene00257607"/>
</dbReference>
<evidence type="ECO:0000313" key="4">
    <source>
        <dbReference type="WBParaSite" id="SRAE_1000100700.1"/>
    </source>
</evidence>
<dbReference type="AlphaFoldDB" id="A0A090L3T3"/>
<proteinExistence type="predicted"/>
<sequence length="310" mass="36922">MSFDGNFTSICDIELWNQPVQQYHVGALLVFITLLPNSFINIYFLYFSLKNNYLMKHKFLQYNIIIFSCEYLLAGGNTMLLEGQYLYAYFTSTKIHFWSCAILRTLQQFTLFPIATSTFLLALQRFFIIAWSMKLQWNVLFLFFIIISSPSYINVYLTIFKSKYVIFNEICTFYPVQTNIHLLYFTTFMTSFLPAMALFTNFFTFYLLKRKFKLLKNVSKYEDHKRVLINLSIQSLIPCLSNFPTFTCFFIQIYTHKQIPYLVWRITDVFHYIQYSTSTFITLMSIKEIKKSFFTKLLSFKKIILGSLKK</sequence>
<dbReference type="WBParaSite" id="SRAE_1000100700.1">
    <property type="protein sequence ID" value="SRAE_1000100700.1"/>
    <property type="gene ID" value="WBGene00257607"/>
</dbReference>
<gene>
    <name evidence="2 4 5" type="ORF">SRAE_1000100700</name>
</gene>
<evidence type="ECO:0000313" key="2">
    <source>
        <dbReference type="EMBL" id="CEF62737.1"/>
    </source>
</evidence>
<organism evidence="2">
    <name type="scientific">Strongyloides ratti</name>
    <name type="common">Parasitic roundworm</name>
    <dbReference type="NCBI Taxonomy" id="34506"/>
    <lineage>
        <taxon>Eukaryota</taxon>
        <taxon>Metazoa</taxon>
        <taxon>Ecdysozoa</taxon>
        <taxon>Nematoda</taxon>
        <taxon>Chromadorea</taxon>
        <taxon>Rhabditida</taxon>
        <taxon>Tylenchina</taxon>
        <taxon>Panagrolaimomorpha</taxon>
        <taxon>Strongyloidoidea</taxon>
        <taxon>Strongyloididae</taxon>
        <taxon>Strongyloides</taxon>
    </lineage>
</organism>
<reference evidence="4" key="2">
    <citation type="submission" date="2020-12" db="UniProtKB">
        <authorList>
            <consortium name="WormBaseParasite"/>
        </authorList>
    </citation>
    <scope>IDENTIFICATION</scope>
</reference>
<keyword evidence="3" id="KW-1185">Reference proteome</keyword>
<feature type="transmembrane region" description="Helical" evidence="1">
    <location>
        <begin position="25"/>
        <end position="47"/>
    </location>
</feature>
<protein>
    <recommendedName>
        <fullName evidence="6">G protein-coupled receptor, rhodopsin-like family and GPCR, rhodopsin-like, 7TM domain-containing protein</fullName>
    </recommendedName>
</protein>
<keyword evidence="1" id="KW-1133">Transmembrane helix</keyword>
<name>A0A090L3T3_STRRB</name>
<accession>A0A090L3T3</accession>
<evidence type="ECO:0008006" key="6">
    <source>
        <dbReference type="Google" id="ProtNLM"/>
    </source>
</evidence>
<dbReference type="GeneID" id="36375102"/>
<dbReference type="CTD" id="36375102"/>
<evidence type="ECO:0000256" key="1">
    <source>
        <dbReference type="SAM" id="Phobius"/>
    </source>
</evidence>
<reference evidence="2 3" key="1">
    <citation type="submission" date="2014-09" db="EMBL/GenBank/DDBJ databases">
        <authorList>
            <person name="Martin A.A."/>
        </authorList>
    </citation>
    <scope>NUCLEOTIDE SEQUENCE</scope>
    <source>
        <strain evidence="3">ED321</strain>
        <strain evidence="2">ED321 Heterogonic</strain>
    </source>
</reference>